<dbReference type="STRING" id="479434.Sthe_2797"/>
<proteinExistence type="predicted"/>
<feature type="binding site" evidence="1">
    <location>
        <position position="214"/>
    </location>
    <ligand>
        <name>substrate</name>
    </ligand>
</feature>
<gene>
    <name evidence="3" type="ordered locus">Sthe_2797</name>
</gene>
<feature type="domain" description="GCVT N-terminal" evidence="2">
    <location>
        <begin position="39"/>
        <end position="255"/>
    </location>
</feature>
<organism evidence="3 4">
    <name type="scientific">Sphaerobacter thermophilus (strain ATCC 49802 / DSM 20745 / KCCM 41009 / NCIMB 13125 / S 6022)</name>
    <dbReference type="NCBI Taxonomy" id="479434"/>
    <lineage>
        <taxon>Bacteria</taxon>
        <taxon>Pseudomonadati</taxon>
        <taxon>Thermomicrobiota</taxon>
        <taxon>Thermomicrobia</taxon>
        <taxon>Sphaerobacterales</taxon>
        <taxon>Sphaerobacterineae</taxon>
        <taxon>Sphaerobacteraceae</taxon>
        <taxon>Sphaerobacter</taxon>
    </lineage>
</organism>
<dbReference type="KEGG" id="sti:Sthe_2797"/>
<dbReference type="HOGENOM" id="CLU_046852_1_0_0"/>
<dbReference type="InterPro" id="IPR028896">
    <property type="entry name" value="GcvT/YgfZ/DmdA"/>
</dbReference>
<dbReference type="InterPro" id="IPR006222">
    <property type="entry name" value="GCVT_N"/>
</dbReference>
<sequence length="466" mass="52595">MQNAKPRTLQHLLDETPAIQERLYHNPSGGRFWPNVPPEFTNWRDEQRAWRETVALFNQSYHMTDMFLRGPDAFSLLERLAINSFDGFEPGQAKHLVCVTPDGYYVGDCILFYLEDGTFQLVGVGAIHNWVQYHAETSGADVTWERDESSRVDPNRKRLTYRFQLQGPNATKLLEKLTGGKLPDVPFFHFARINIAGHTVGMLHHGMVGVPGAELFGPYDEGSAVREAIVEAGKEFGLRQVGSRTYATNTLESGWIPNPLPAVYTGQALQGYREWLPATAFEAVSSLGGSFVSQRIEDYYLTPWDLGYGRLLKFDHDFIGRAALERMANDPHRRRVTLVWDGEDTARILGSIAQKPYGEQFKYFELPLAQYATWMYDAVRNDNGDVVGFAMWTGYSINEQAVLSLATVDREYAEPGSRLRLIWGEPNGGSRKPSVEPHVQTEVGVTVGPVPYAEPARQYRKAVVRR</sequence>
<dbReference type="PANTHER" id="PTHR43757">
    <property type="entry name" value="AMINOMETHYLTRANSFERASE"/>
    <property type="match status" value="1"/>
</dbReference>
<dbReference type="EMBL" id="CP001824">
    <property type="protein sequence ID" value="ACZ40210.1"/>
    <property type="molecule type" value="Genomic_DNA"/>
</dbReference>
<dbReference type="Proteomes" id="UP000002027">
    <property type="component" value="Chromosome 2"/>
</dbReference>
<dbReference type="SUPFAM" id="SSF103025">
    <property type="entry name" value="Folate-binding domain"/>
    <property type="match status" value="1"/>
</dbReference>
<dbReference type="OrthoDB" id="1550594at2"/>
<name>D1C8R7_SPHTD</name>
<dbReference type="RefSeq" id="WP_012873246.1">
    <property type="nucleotide sequence ID" value="NC_013524.1"/>
</dbReference>
<reference evidence="3 4" key="2">
    <citation type="journal article" date="2010" name="Stand. Genomic Sci.">
        <title>Complete genome sequence of Desulfohalobium retbaense type strain (HR(100)).</title>
        <authorList>
            <person name="Spring S."/>
            <person name="Nolan M."/>
            <person name="Lapidus A."/>
            <person name="Glavina Del Rio T."/>
            <person name="Copeland A."/>
            <person name="Tice H."/>
            <person name="Cheng J.F."/>
            <person name="Lucas S."/>
            <person name="Land M."/>
            <person name="Chen F."/>
            <person name="Bruce D."/>
            <person name="Goodwin L."/>
            <person name="Pitluck S."/>
            <person name="Ivanova N."/>
            <person name="Mavromatis K."/>
            <person name="Mikhailova N."/>
            <person name="Pati A."/>
            <person name="Chen A."/>
            <person name="Palaniappan K."/>
            <person name="Hauser L."/>
            <person name="Chang Y.J."/>
            <person name="Jeffries C.D."/>
            <person name="Munk C."/>
            <person name="Kiss H."/>
            <person name="Chain P."/>
            <person name="Han C."/>
            <person name="Brettin T."/>
            <person name="Detter J.C."/>
            <person name="Schuler E."/>
            <person name="Goker M."/>
            <person name="Rohde M."/>
            <person name="Bristow J."/>
            <person name="Eisen J.A."/>
            <person name="Markowitz V."/>
            <person name="Hugenholtz P."/>
            <person name="Kyrpides N.C."/>
            <person name="Klenk H.P."/>
        </authorList>
    </citation>
    <scope>NUCLEOTIDE SEQUENCE [LARGE SCALE GENOMIC DNA]</scope>
    <source>
        <strain evidence="4">ATCC 49802 / DSM 20745 / S 6022</strain>
    </source>
</reference>
<evidence type="ECO:0000313" key="4">
    <source>
        <dbReference type="Proteomes" id="UP000002027"/>
    </source>
</evidence>
<dbReference type="eggNOG" id="COG0404">
    <property type="taxonomic scope" value="Bacteria"/>
</dbReference>
<keyword evidence="3" id="KW-0808">Transferase</keyword>
<reference evidence="4" key="1">
    <citation type="submission" date="2009-11" db="EMBL/GenBank/DDBJ databases">
        <title>The complete chromosome 2 of Sphaerobacter thermophilus DSM 20745.</title>
        <authorList>
            <person name="Lucas S."/>
            <person name="Copeland A."/>
            <person name="Lapidus A."/>
            <person name="Glavina del Rio T."/>
            <person name="Dalin E."/>
            <person name="Tice H."/>
            <person name="Bruce D."/>
            <person name="Goodwin L."/>
            <person name="Pitluck S."/>
            <person name="Kyrpides N."/>
            <person name="Mavromatis K."/>
            <person name="Ivanova N."/>
            <person name="Mikhailova N."/>
            <person name="LaButti K.M."/>
            <person name="Clum A."/>
            <person name="Sun H.I."/>
            <person name="Brettin T."/>
            <person name="Detter J.C."/>
            <person name="Han C."/>
            <person name="Larimer F."/>
            <person name="Land M."/>
            <person name="Hauser L."/>
            <person name="Markowitz V."/>
            <person name="Cheng J.F."/>
            <person name="Hugenholtz P."/>
            <person name="Woyke T."/>
            <person name="Wu D."/>
            <person name="Steenblock K."/>
            <person name="Schneider S."/>
            <person name="Pukall R."/>
            <person name="Goeker M."/>
            <person name="Klenk H.P."/>
            <person name="Eisen J.A."/>
        </authorList>
    </citation>
    <scope>NUCLEOTIDE SEQUENCE [LARGE SCALE GENOMIC DNA]</scope>
    <source>
        <strain evidence="4">ATCC 49802 / DSM 20745 / S 6022</strain>
    </source>
</reference>
<dbReference type="AlphaFoldDB" id="D1C8R7"/>
<evidence type="ECO:0000259" key="2">
    <source>
        <dbReference type="Pfam" id="PF01571"/>
    </source>
</evidence>
<keyword evidence="4" id="KW-1185">Reference proteome</keyword>
<protein>
    <submittedName>
        <fullName evidence="3">Glycine cleavage T protein (Aminomethyl transferase)</fullName>
    </submittedName>
</protein>
<dbReference type="InterPro" id="IPR027266">
    <property type="entry name" value="TrmE/GcvT-like"/>
</dbReference>
<dbReference type="InParanoid" id="D1C8R7"/>
<dbReference type="GO" id="GO:0016740">
    <property type="term" value="F:transferase activity"/>
    <property type="evidence" value="ECO:0007669"/>
    <property type="project" value="UniProtKB-KW"/>
</dbReference>
<dbReference type="Pfam" id="PF01571">
    <property type="entry name" value="GCV_T"/>
    <property type="match status" value="1"/>
</dbReference>
<evidence type="ECO:0000313" key="3">
    <source>
        <dbReference type="EMBL" id="ACZ40210.1"/>
    </source>
</evidence>
<dbReference type="PANTHER" id="PTHR43757:SF2">
    <property type="entry name" value="AMINOMETHYLTRANSFERASE, MITOCHONDRIAL"/>
    <property type="match status" value="1"/>
</dbReference>
<dbReference type="Gene3D" id="3.30.1360.120">
    <property type="entry name" value="Probable tRNA modification gtpase trme, domain 1"/>
    <property type="match status" value="1"/>
</dbReference>
<accession>D1C8R7</accession>
<evidence type="ECO:0000256" key="1">
    <source>
        <dbReference type="PIRSR" id="PIRSR006487-1"/>
    </source>
</evidence>